<dbReference type="PROSITE" id="PS50126">
    <property type="entry name" value="S1"/>
    <property type="match status" value="4"/>
</dbReference>
<dbReference type="EMBL" id="MFQS01000053">
    <property type="protein sequence ID" value="OGH81970.1"/>
    <property type="molecule type" value="Genomic_DNA"/>
</dbReference>
<dbReference type="Pfam" id="PF00575">
    <property type="entry name" value="S1"/>
    <property type="match status" value="3"/>
</dbReference>
<dbReference type="GO" id="GO:0003676">
    <property type="term" value="F:nucleic acid binding"/>
    <property type="evidence" value="ECO:0007669"/>
    <property type="project" value="InterPro"/>
</dbReference>
<dbReference type="STRING" id="1798697.A2373_03520"/>
<dbReference type="InterPro" id="IPR003029">
    <property type="entry name" value="S1_domain"/>
</dbReference>
<dbReference type="InterPro" id="IPR035104">
    <property type="entry name" value="Ribosomal_protein_S1-like"/>
</dbReference>
<feature type="region of interest" description="Disordered" evidence="1">
    <location>
        <begin position="367"/>
        <end position="415"/>
    </location>
</feature>
<sequence length="415" mass="46489">MSKKANLKAKEDAKDNSEFGKLLKEYFTKMPNKGDLVEGAVISIDSGAIRLDIDGLTTGIVRGHELFTESNEFADIKIGDKLEATVIEQENENGEMELSLRSAGNQRVWDRMAELMEDGTTIEAKILDANKGGLMMKVDALVGFMPVSQLNPDHYPRVPGGDKSRILEKLKKLIGEKAQVKVLDANQKDEKLIVSEKAVWEDEQKAVLDAFKIGDVVDGEIAALTPFGAFIKFGEGLEGLVHISEIVWQRIDHPKDVLKVGENVKAQIIDLNKSKIYLSIKRLIDDPWKKVKDTYKVGQVVEAEVHKVEPFGLMVKLDEDIHGLAHISELSNEPIKNVEQLREKFKLGEKYKFEIVNIEPAEHRLGLKAEGVKSKKTEKPEAKKEKKEKVGDIKEEEKEVESADETPVEDGKEKE</sequence>
<dbReference type="Gene3D" id="2.40.50.140">
    <property type="entry name" value="Nucleic acid-binding proteins"/>
    <property type="match status" value="4"/>
</dbReference>
<dbReference type="SUPFAM" id="SSF50249">
    <property type="entry name" value="Nucleic acid-binding proteins"/>
    <property type="match status" value="4"/>
</dbReference>
<dbReference type="PANTHER" id="PTHR47559:SF1">
    <property type="entry name" value="OS03G0844900 PROTEIN"/>
    <property type="match status" value="1"/>
</dbReference>
<feature type="domain" description="S1 motif" evidence="2">
    <location>
        <begin position="119"/>
        <end position="197"/>
    </location>
</feature>
<comment type="caution">
    <text evidence="3">The sequence shown here is derived from an EMBL/GenBank/DDBJ whole genome shotgun (WGS) entry which is preliminary data.</text>
</comment>
<feature type="domain" description="S1 motif" evidence="2">
    <location>
        <begin position="34"/>
        <end position="101"/>
    </location>
</feature>
<feature type="domain" description="S1 motif" evidence="2">
    <location>
        <begin position="298"/>
        <end position="370"/>
    </location>
</feature>
<dbReference type="Proteomes" id="UP000176300">
    <property type="component" value="Unassembled WGS sequence"/>
</dbReference>
<dbReference type="PANTHER" id="PTHR47559">
    <property type="entry name" value="OS03G0844900 PROTEIN"/>
    <property type="match status" value="1"/>
</dbReference>
<dbReference type="PRINTS" id="PR00681">
    <property type="entry name" value="RIBOSOMALS1"/>
</dbReference>
<feature type="domain" description="S1 motif" evidence="2">
    <location>
        <begin position="214"/>
        <end position="281"/>
    </location>
</feature>
<reference evidence="3 4" key="1">
    <citation type="journal article" date="2016" name="Nat. Commun.">
        <title>Thousands of microbial genomes shed light on interconnected biogeochemical processes in an aquifer system.</title>
        <authorList>
            <person name="Anantharaman K."/>
            <person name="Brown C.T."/>
            <person name="Hug L.A."/>
            <person name="Sharon I."/>
            <person name="Castelle C.J."/>
            <person name="Probst A.J."/>
            <person name="Thomas B.C."/>
            <person name="Singh A."/>
            <person name="Wilkins M.J."/>
            <person name="Karaoz U."/>
            <person name="Brodie E.L."/>
            <person name="Williams K.H."/>
            <person name="Hubbard S.S."/>
            <person name="Banfield J.F."/>
        </authorList>
    </citation>
    <scope>NUCLEOTIDE SEQUENCE [LARGE SCALE GENOMIC DNA]</scope>
</reference>
<evidence type="ECO:0000313" key="3">
    <source>
        <dbReference type="EMBL" id="OGH81970.1"/>
    </source>
</evidence>
<protein>
    <recommendedName>
        <fullName evidence="2">S1 motif domain-containing protein</fullName>
    </recommendedName>
</protein>
<evidence type="ECO:0000259" key="2">
    <source>
        <dbReference type="PROSITE" id="PS50126"/>
    </source>
</evidence>
<name>A0A1F6NDT2_9BACT</name>
<feature type="compositionally biased region" description="Basic and acidic residues" evidence="1">
    <location>
        <begin position="367"/>
        <end position="401"/>
    </location>
</feature>
<evidence type="ECO:0000256" key="1">
    <source>
        <dbReference type="SAM" id="MobiDB-lite"/>
    </source>
</evidence>
<organism evidence="3 4">
    <name type="scientific">Candidatus Magasanikbacteria bacterium RIFOXYB1_FULL_40_15</name>
    <dbReference type="NCBI Taxonomy" id="1798697"/>
    <lineage>
        <taxon>Bacteria</taxon>
        <taxon>Candidatus Magasanikiibacteriota</taxon>
    </lineage>
</organism>
<dbReference type="InterPro" id="IPR052757">
    <property type="entry name" value="Ribosomal_protein_S1"/>
</dbReference>
<dbReference type="InterPro" id="IPR012340">
    <property type="entry name" value="NA-bd_OB-fold"/>
</dbReference>
<gene>
    <name evidence="3" type="ORF">A2373_03520</name>
</gene>
<accession>A0A1F6NDT2</accession>
<evidence type="ECO:0000313" key="4">
    <source>
        <dbReference type="Proteomes" id="UP000176300"/>
    </source>
</evidence>
<dbReference type="SMART" id="SM00316">
    <property type="entry name" value="S1"/>
    <property type="match status" value="4"/>
</dbReference>
<dbReference type="AlphaFoldDB" id="A0A1F6NDT2"/>
<proteinExistence type="predicted"/>